<dbReference type="InterPro" id="IPR051055">
    <property type="entry name" value="PIF1_helicase"/>
</dbReference>
<gene>
    <name evidence="1" type="ORF">EXIGLDRAFT_712983</name>
</gene>
<dbReference type="STRING" id="1314781.A0A165LXG1"/>
<evidence type="ECO:0000313" key="2">
    <source>
        <dbReference type="Proteomes" id="UP000077266"/>
    </source>
</evidence>
<dbReference type="EMBL" id="KV425918">
    <property type="protein sequence ID" value="KZV98464.1"/>
    <property type="molecule type" value="Genomic_DNA"/>
</dbReference>
<evidence type="ECO:0000313" key="1">
    <source>
        <dbReference type="EMBL" id="KZV98464.1"/>
    </source>
</evidence>
<dbReference type="SUPFAM" id="SSF52540">
    <property type="entry name" value="P-loop containing nucleoside triphosphate hydrolases"/>
    <property type="match status" value="1"/>
</dbReference>
<dbReference type="Proteomes" id="UP000077266">
    <property type="component" value="Unassembled WGS sequence"/>
</dbReference>
<dbReference type="InParanoid" id="A0A165LXG1"/>
<dbReference type="PANTHER" id="PTHR47642">
    <property type="entry name" value="ATP-DEPENDENT DNA HELICASE"/>
    <property type="match status" value="1"/>
</dbReference>
<dbReference type="AlphaFoldDB" id="A0A165LXG1"/>
<reference evidence="1 2" key="1">
    <citation type="journal article" date="2016" name="Mol. Biol. Evol.">
        <title>Comparative Genomics of Early-Diverging Mushroom-Forming Fungi Provides Insights into the Origins of Lignocellulose Decay Capabilities.</title>
        <authorList>
            <person name="Nagy L.G."/>
            <person name="Riley R."/>
            <person name="Tritt A."/>
            <person name="Adam C."/>
            <person name="Daum C."/>
            <person name="Floudas D."/>
            <person name="Sun H."/>
            <person name="Yadav J.S."/>
            <person name="Pangilinan J."/>
            <person name="Larsson K.H."/>
            <person name="Matsuura K."/>
            <person name="Barry K."/>
            <person name="Labutti K."/>
            <person name="Kuo R."/>
            <person name="Ohm R.A."/>
            <person name="Bhattacharya S.S."/>
            <person name="Shirouzu T."/>
            <person name="Yoshinaga Y."/>
            <person name="Martin F.M."/>
            <person name="Grigoriev I.V."/>
            <person name="Hibbett D.S."/>
        </authorList>
    </citation>
    <scope>NUCLEOTIDE SEQUENCE [LARGE SCALE GENOMIC DNA]</scope>
    <source>
        <strain evidence="1 2">HHB12029</strain>
    </source>
</reference>
<organism evidence="1 2">
    <name type="scientific">Exidia glandulosa HHB12029</name>
    <dbReference type="NCBI Taxonomy" id="1314781"/>
    <lineage>
        <taxon>Eukaryota</taxon>
        <taxon>Fungi</taxon>
        <taxon>Dikarya</taxon>
        <taxon>Basidiomycota</taxon>
        <taxon>Agaricomycotina</taxon>
        <taxon>Agaricomycetes</taxon>
        <taxon>Auriculariales</taxon>
        <taxon>Exidiaceae</taxon>
        <taxon>Exidia</taxon>
    </lineage>
</organism>
<keyword evidence="2" id="KW-1185">Reference proteome</keyword>
<sequence>MIFAGDFAQLPPVHGHSLYAHSVGVAHNAGASHNKQNAAIGKALWHQVNKVVILRQNMRQTAQSEADSRLRQALMNMRYKACTKDDCDFLDTLVARRPEVIKKLSDTQFRHVSIITGINSHRDELNAQGTLKFSRDTQQPLHTFYSRDSIDTNRGENRVKGKRHKYVWTRHISAGLRNQLWDNVPGTLQLCKGMPVIIKKNLATECGVTNGAEGTVVDWIATPLPDNKYALDVVFIQLFRNKTMQIPGLPKGIVPIYAVKEVIDCHLLDDTIMTIQREQVQMLPNFGMTDYNSQGKTRLENVVDLNNMKTHQAYYTALSRSASADGTIILQGFDRRKIVGGASRELRTEFQDLELLAEMTRLEFQHQLSPGVNGTFRYARIAQFLLFHSPDEEKAPHRYYSIKREEHIK</sequence>
<dbReference type="OrthoDB" id="432234at2759"/>
<accession>A0A165LXG1</accession>
<protein>
    <submittedName>
        <fullName evidence="1">Uncharacterized protein</fullName>
    </submittedName>
</protein>
<proteinExistence type="predicted"/>
<dbReference type="InterPro" id="IPR027417">
    <property type="entry name" value="P-loop_NTPase"/>
</dbReference>
<name>A0A165LXG1_EXIGL</name>